<dbReference type="InterPro" id="IPR026797">
    <property type="entry name" value="HAUS_6"/>
</dbReference>
<keyword evidence="6" id="KW-0406">Ion transport</keyword>
<protein>
    <recommendedName>
        <fullName evidence="11">HAUS augmin-like complex subunit 6 N-terminal domain-containing protein</fullName>
    </recommendedName>
</protein>
<keyword evidence="10" id="KW-0812">Transmembrane</keyword>
<keyword evidence="8 10" id="KW-0472">Membrane</keyword>
<reference evidence="12 13" key="1">
    <citation type="journal article" date="2020" name="IScience">
        <title>Genome Sequencing of the Endangered Kingdonia uniflora (Circaeasteraceae, Ranunculales) Reveals Potential Mechanisms of Evolutionary Specialization.</title>
        <authorList>
            <person name="Sun Y."/>
            <person name="Deng T."/>
            <person name="Zhang A."/>
            <person name="Moore M.J."/>
            <person name="Landis J.B."/>
            <person name="Lin N."/>
            <person name="Zhang H."/>
            <person name="Zhang X."/>
            <person name="Huang J."/>
            <person name="Zhang X."/>
            <person name="Sun H."/>
            <person name="Wang H."/>
        </authorList>
    </citation>
    <scope>NUCLEOTIDE SEQUENCE [LARGE SCALE GENOMIC DNA]</scope>
    <source>
        <strain evidence="12">TB1705</strain>
        <tissue evidence="12">Leaf</tissue>
    </source>
</reference>
<feature type="domain" description="HAUS augmin-like complex subunit 6 N-terminal" evidence="11">
    <location>
        <begin position="23"/>
        <end position="75"/>
    </location>
</feature>
<evidence type="ECO:0000256" key="8">
    <source>
        <dbReference type="ARBA" id="ARBA00023136"/>
    </source>
</evidence>
<keyword evidence="9" id="KW-0066">ATP synthesis</keyword>
<keyword evidence="4" id="KW-0138">CF(0)</keyword>
<evidence type="ECO:0000313" key="12">
    <source>
        <dbReference type="EMBL" id="KAF6138205.1"/>
    </source>
</evidence>
<dbReference type="GO" id="GO:0008017">
    <property type="term" value="F:microtubule binding"/>
    <property type="evidence" value="ECO:0007669"/>
    <property type="project" value="TreeGrafter"/>
</dbReference>
<dbReference type="GO" id="GO:1990498">
    <property type="term" value="C:mitotic spindle microtubule"/>
    <property type="evidence" value="ECO:0007669"/>
    <property type="project" value="TreeGrafter"/>
</dbReference>
<dbReference type="GO" id="GO:0070652">
    <property type="term" value="C:HAUS complex"/>
    <property type="evidence" value="ECO:0007669"/>
    <property type="project" value="InterPro"/>
</dbReference>
<evidence type="ECO:0000256" key="10">
    <source>
        <dbReference type="SAM" id="Phobius"/>
    </source>
</evidence>
<sequence length="202" mass="22970">MERYKERDVARASLAASGNLGLLYFILLSLRGPIQSAKDFDQKWPIFDSTQQREFRKVVQGIIQVLESQGALPRKVHRRTFTADVTSNPLPASLIDVTFSHAAALLPVTKVRIALPLGQNSNLVSNSFLYLLQWLWLPFLCLPGRSESFWKEADYMKQLWKYRQELKVEDAGIAALFGLELYCWLCAGEIAGRGFTFTGYYV</sequence>
<comment type="caution">
    <text evidence="12">The sequence shown here is derived from an EMBL/GenBank/DDBJ whole genome shotgun (WGS) entry which is preliminary data.</text>
</comment>
<dbReference type="GO" id="GO:0015078">
    <property type="term" value="F:proton transmembrane transporter activity"/>
    <property type="evidence" value="ECO:0007669"/>
    <property type="project" value="InterPro"/>
</dbReference>
<dbReference type="InterPro" id="IPR028163">
    <property type="entry name" value="HAUS_6_N"/>
</dbReference>
<comment type="similarity">
    <text evidence="2">Belongs to the ATPase g subunit family.</text>
</comment>
<keyword evidence="13" id="KW-1185">Reference proteome</keyword>
<evidence type="ECO:0000313" key="13">
    <source>
        <dbReference type="Proteomes" id="UP000541444"/>
    </source>
</evidence>
<keyword evidence="10" id="KW-1133">Transmembrane helix</keyword>
<keyword evidence="5" id="KW-0375">Hydrogen ion transport</keyword>
<dbReference type="GO" id="GO:0051225">
    <property type="term" value="P:spindle assembly"/>
    <property type="evidence" value="ECO:0007669"/>
    <property type="project" value="InterPro"/>
</dbReference>
<evidence type="ECO:0000256" key="1">
    <source>
        <dbReference type="ARBA" id="ARBA00004325"/>
    </source>
</evidence>
<evidence type="ECO:0000256" key="2">
    <source>
        <dbReference type="ARBA" id="ARBA00005699"/>
    </source>
</evidence>
<dbReference type="GO" id="GO:0031966">
    <property type="term" value="C:mitochondrial membrane"/>
    <property type="evidence" value="ECO:0007669"/>
    <property type="project" value="UniProtKB-SubCell"/>
</dbReference>
<proteinExistence type="inferred from homology"/>
<dbReference type="GO" id="GO:0045259">
    <property type="term" value="C:proton-transporting ATP synthase complex"/>
    <property type="evidence" value="ECO:0007669"/>
    <property type="project" value="UniProtKB-KW"/>
</dbReference>
<comment type="subcellular location">
    <subcellularLocation>
        <location evidence="1">Mitochondrion membrane</location>
    </subcellularLocation>
</comment>
<keyword evidence="7" id="KW-0496">Mitochondrion</keyword>
<name>A0A7J7L6D8_9MAGN</name>
<accession>A0A7J7L6D8</accession>
<dbReference type="PANTHER" id="PTHR16151">
    <property type="entry name" value="HAUS AUGMIN-LIKE COMPLEX SUBUNIT 6"/>
    <property type="match status" value="1"/>
</dbReference>
<organism evidence="12 13">
    <name type="scientific">Kingdonia uniflora</name>
    <dbReference type="NCBI Taxonomy" id="39325"/>
    <lineage>
        <taxon>Eukaryota</taxon>
        <taxon>Viridiplantae</taxon>
        <taxon>Streptophyta</taxon>
        <taxon>Embryophyta</taxon>
        <taxon>Tracheophyta</taxon>
        <taxon>Spermatophyta</taxon>
        <taxon>Magnoliopsida</taxon>
        <taxon>Ranunculales</taxon>
        <taxon>Circaeasteraceae</taxon>
        <taxon>Kingdonia</taxon>
    </lineage>
</organism>
<evidence type="ECO:0000256" key="5">
    <source>
        <dbReference type="ARBA" id="ARBA00022781"/>
    </source>
</evidence>
<dbReference type="Proteomes" id="UP000541444">
    <property type="component" value="Unassembled WGS sequence"/>
</dbReference>
<dbReference type="EMBL" id="JACGCM010002611">
    <property type="protein sequence ID" value="KAF6138205.1"/>
    <property type="molecule type" value="Genomic_DNA"/>
</dbReference>
<evidence type="ECO:0000259" key="11">
    <source>
        <dbReference type="Pfam" id="PF14661"/>
    </source>
</evidence>
<dbReference type="GO" id="GO:0015986">
    <property type="term" value="P:proton motive force-driven ATP synthesis"/>
    <property type="evidence" value="ECO:0007669"/>
    <property type="project" value="InterPro"/>
</dbReference>
<gene>
    <name evidence="12" type="ORF">GIB67_011045</name>
</gene>
<dbReference type="InterPro" id="IPR006808">
    <property type="entry name" value="ATP_synth_F0_gsu_mt"/>
</dbReference>
<evidence type="ECO:0000256" key="9">
    <source>
        <dbReference type="ARBA" id="ARBA00023310"/>
    </source>
</evidence>
<dbReference type="AlphaFoldDB" id="A0A7J7L6D8"/>
<evidence type="ECO:0000256" key="7">
    <source>
        <dbReference type="ARBA" id="ARBA00023128"/>
    </source>
</evidence>
<dbReference type="Pfam" id="PF04718">
    <property type="entry name" value="ATP-synt_G"/>
    <property type="match status" value="1"/>
</dbReference>
<keyword evidence="3" id="KW-0813">Transport</keyword>
<evidence type="ECO:0000256" key="3">
    <source>
        <dbReference type="ARBA" id="ARBA00022448"/>
    </source>
</evidence>
<evidence type="ECO:0000256" key="6">
    <source>
        <dbReference type="ARBA" id="ARBA00023065"/>
    </source>
</evidence>
<feature type="transmembrane region" description="Helical" evidence="10">
    <location>
        <begin position="12"/>
        <end position="30"/>
    </location>
</feature>
<dbReference type="OrthoDB" id="437at2759"/>
<dbReference type="PANTHER" id="PTHR16151:SF2">
    <property type="entry name" value="HAUS AUGMIN-LIKE COMPLEX SUBUNIT 6"/>
    <property type="match status" value="1"/>
</dbReference>
<evidence type="ECO:0000256" key="4">
    <source>
        <dbReference type="ARBA" id="ARBA00022547"/>
    </source>
</evidence>
<dbReference type="Pfam" id="PF14661">
    <property type="entry name" value="HAUS6_N"/>
    <property type="match status" value="1"/>
</dbReference>